<name>A0A9P5PTV0_9AGAR</name>
<dbReference type="SUPFAM" id="SSF48576">
    <property type="entry name" value="Terpenoid synthases"/>
    <property type="match status" value="1"/>
</dbReference>
<dbReference type="OrthoDB" id="3349471at2759"/>
<gene>
    <name evidence="1" type="ORF">BDP27DRAFT_1421957</name>
</gene>
<evidence type="ECO:0000313" key="2">
    <source>
        <dbReference type="Proteomes" id="UP000772434"/>
    </source>
</evidence>
<reference evidence="1" key="1">
    <citation type="submission" date="2020-11" db="EMBL/GenBank/DDBJ databases">
        <authorList>
            <consortium name="DOE Joint Genome Institute"/>
            <person name="Ahrendt S."/>
            <person name="Riley R."/>
            <person name="Andreopoulos W."/>
            <person name="Labutti K."/>
            <person name="Pangilinan J."/>
            <person name="Ruiz-Duenas F.J."/>
            <person name="Barrasa J.M."/>
            <person name="Sanchez-Garcia M."/>
            <person name="Camarero S."/>
            <person name="Miyauchi S."/>
            <person name="Serrano A."/>
            <person name="Linde D."/>
            <person name="Babiker R."/>
            <person name="Drula E."/>
            <person name="Ayuso-Fernandez I."/>
            <person name="Pacheco R."/>
            <person name="Padilla G."/>
            <person name="Ferreira P."/>
            <person name="Barriuso J."/>
            <person name="Kellner H."/>
            <person name="Castanera R."/>
            <person name="Alfaro M."/>
            <person name="Ramirez L."/>
            <person name="Pisabarro A.G."/>
            <person name="Kuo A."/>
            <person name="Tritt A."/>
            <person name="Lipzen A."/>
            <person name="He G."/>
            <person name="Yan M."/>
            <person name="Ng V."/>
            <person name="Cullen D."/>
            <person name="Martin F."/>
            <person name="Rosso M.-N."/>
            <person name="Henrissat B."/>
            <person name="Hibbett D."/>
            <person name="Martinez A.T."/>
            <person name="Grigoriev I.V."/>
        </authorList>
    </citation>
    <scope>NUCLEOTIDE SEQUENCE</scope>
    <source>
        <strain evidence="1">AH 40177</strain>
    </source>
</reference>
<dbReference type="Pfam" id="PF19086">
    <property type="entry name" value="Terpene_syn_C_2"/>
    <property type="match status" value="1"/>
</dbReference>
<keyword evidence="2" id="KW-1185">Reference proteome</keyword>
<organism evidence="1 2">
    <name type="scientific">Rhodocollybia butyracea</name>
    <dbReference type="NCBI Taxonomy" id="206335"/>
    <lineage>
        <taxon>Eukaryota</taxon>
        <taxon>Fungi</taxon>
        <taxon>Dikarya</taxon>
        <taxon>Basidiomycota</taxon>
        <taxon>Agaricomycotina</taxon>
        <taxon>Agaricomycetes</taxon>
        <taxon>Agaricomycetidae</taxon>
        <taxon>Agaricales</taxon>
        <taxon>Marasmiineae</taxon>
        <taxon>Omphalotaceae</taxon>
        <taxon>Rhodocollybia</taxon>
    </lineage>
</organism>
<evidence type="ECO:0000313" key="1">
    <source>
        <dbReference type="EMBL" id="KAF9068427.1"/>
    </source>
</evidence>
<accession>A0A9P5PTV0</accession>
<dbReference type="AlphaFoldDB" id="A0A9P5PTV0"/>
<dbReference type="Gene3D" id="1.10.600.10">
    <property type="entry name" value="Farnesyl Diphosphate Synthase"/>
    <property type="match status" value="1"/>
</dbReference>
<dbReference type="EMBL" id="JADNRY010000061">
    <property type="protein sequence ID" value="KAF9068427.1"/>
    <property type="molecule type" value="Genomic_DNA"/>
</dbReference>
<sequence>MAPFTLQSIDTADVASYFSALPVKNCQLEAQSTIDEALRATIQSCTVPDARERKKAEYRHTNPAGNLFGLCFPLSEKERLKYVVQFIEFLCIVDDVMEDLPFGEACIEHAILRQALYKKYDDDKYVGQLVGGMKMFLRNIRLELADQNDPESENLLATLDSSLHNRDSIDREFETLESYIPYRKTNFDYDFVCQLIRWAMKIPLKLAEKEELLARKYEHVIGVIVGLTNDYFSWQMERGQPTDRIRNAVPVLMKEYNLPDERARTLLKGIIVNEEEKVRTLNSEMDTRKDVSEDLKNYTNALGLFAAGYSFWCATCPRYSRPQTEEDFAAPNGTVC</sequence>
<proteinExistence type="predicted"/>
<comment type="caution">
    <text evidence="1">The sequence shown here is derived from an EMBL/GenBank/DDBJ whole genome shotgun (WGS) entry which is preliminary data.</text>
</comment>
<protein>
    <submittedName>
        <fullName evidence="1">Isoprenoid synthase domain-containing protein</fullName>
    </submittedName>
</protein>
<dbReference type="Proteomes" id="UP000772434">
    <property type="component" value="Unassembled WGS sequence"/>
</dbReference>
<dbReference type="InterPro" id="IPR008949">
    <property type="entry name" value="Isoprenoid_synthase_dom_sf"/>
</dbReference>